<reference evidence="1 2" key="1">
    <citation type="journal article" date="2019" name="Commun. Biol.">
        <title>The bagworm genome reveals a unique fibroin gene that provides high tensile strength.</title>
        <authorList>
            <person name="Kono N."/>
            <person name="Nakamura H."/>
            <person name="Ohtoshi R."/>
            <person name="Tomita M."/>
            <person name="Numata K."/>
            <person name="Arakawa K."/>
        </authorList>
    </citation>
    <scope>NUCLEOTIDE SEQUENCE [LARGE SCALE GENOMIC DNA]</scope>
</reference>
<evidence type="ECO:0000313" key="2">
    <source>
        <dbReference type="Proteomes" id="UP000299102"/>
    </source>
</evidence>
<gene>
    <name evidence="1" type="ORF">EVAR_56973_1</name>
</gene>
<sequence length="181" mass="19774">MKASVQITNGASAPAAGATETVRVDDDTILWSSCVRAIEIKQYGFYQRSGIIIMVFLFCSGPSYTKGVIPGPVQDPLLGVGLRERMSGWILGRFVVGLHYTRIGSSHTSTSAALAGNLYASLTFQLFPLSDFRFSPDIVVGEETQFQKLPRCRCEAGGAATSRSISLEYPEVIFFISLRRH</sequence>
<keyword evidence="2" id="KW-1185">Reference proteome</keyword>
<comment type="caution">
    <text evidence="1">The sequence shown here is derived from an EMBL/GenBank/DDBJ whole genome shotgun (WGS) entry which is preliminary data.</text>
</comment>
<proteinExistence type="predicted"/>
<protein>
    <submittedName>
        <fullName evidence="1">Uncharacterized protein</fullName>
    </submittedName>
</protein>
<name>A0A4C1ZBH4_EUMVA</name>
<dbReference type="AlphaFoldDB" id="A0A4C1ZBH4"/>
<accession>A0A4C1ZBH4</accession>
<dbReference type="EMBL" id="BGZK01001669">
    <property type="protein sequence ID" value="GBP84289.1"/>
    <property type="molecule type" value="Genomic_DNA"/>
</dbReference>
<organism evidence="1 2">
    <name type="scientific">Eumeta variegata</name>
    <name type="common">Bagworm moth</name>
    <name type="synonym">Eumeta japonica</name>
    <dbReference type="NCBI Taxonomy" id="151549"/>
    <lineage>
        <taxon>Eukaryota</taxon>
        <taxon>Metazoa</taxon>
        <taxon>Ecdysozoa</taxon>
        <taxon>Arthropoda</taxon>
        <taxon>Hexapoda</taxon>
        <taxon>Insecta</taxon>
        <taxon>Pterygota</taxon>
        <taxon>Neoptera</taxon>
        <taxon>Endopterygota</taxon>
        <taxon>Lepidoptera</taxon>
        <taxon>Glossata</taxon>
        <taxon>Ditrysia</taxon>
        <taxon>Tineoidea</taxon>
        <taxon>Psychidae</taxon>
        <taxon>Oiketicinae</taxon>
        <taxon>Eumeta</taxon>
    </lineage>
</organism>
<evidence type="ECO:0000313" key="1">
    <source>
        <dbReference type="EMBL" id="GBP84289.1"/>
    </source>
</evidence>
<dbReference type="Proteomes" id="UP000299102">
    <property type="component" value="Unassembled WGS sequence"/>
</dbReference>